<organism evidence="6 7">
    <name type="scientific">Phakopsora pachyrhizi</name>
    <name type="common">Asian soybean rust disease fungus</name>
    <dbReference type="NCBI Taxonomy" id="170000"/>
    <lineage>
        <taxon>Eukaryota</taxon>
        <taxon>Fungi</taxon>
        <taxon>Dikarya</taxon>
        <taxon>Basidiomycota</taxon>
        <taxon>Pucciniomycotina</taxon>
        <taxon>Pucciniomycetes</taxon>
        <taxon>Pucciniales</taxon>
        <taxon>Phakopsoraceae</taxon>
        <taxon>Phakopsora</taxon>
    </lineage>
</organism>
<dbReference type="Pfam" id="PF00076">
    <property type="entry name" value="RRM_1"/>
    <property type="match status" value="1"/>
</dbReference>
<accession>A0AAV0B7A7</accession>
<feature type="compositionally biased region" description="Polar residues" evidence="3">
    <location>
        <begin position="149"/>
        <end position="163"/>
    </location>
</feature>
<dbReference type="SUPFAM" id="SSF54928">
    <property type="entry name" value="RNA-binding domain, RBD"/>
    <property type="match status" value="1"/>
</dbReference>
<dbReference type="Proteomes" id="UP001153365">
    <property type="component" value="Unassembled WGS sequence"/>
</dbReference>
<dbReference type="AlphaFoldDB" id="A0AAV0B7A7"/>
<dbReference type="InterPro" id="IPR034772">
    <property type="entry name" value="CPSF6/7"/>
</dbReference>
<feature type="domain" description="RRM" evidence="4">
    <location>
        <begin position="177"/>
        <end position="258"/>
    </location>
</feature>
<dbReference type="PANTHER" id="PTHR23204">
    <property type="entry name" value="CLEAVAGE AND POLYADENYLATION SPECIFIC FACTOR"/>
    <property type="match status" value="1"/>
</dbReference>
<dbReference type="PROSITE" id="PS50102">
    <property type="entry name" value="RRM"/>
    <property type="match status" value="1"/>
</dbReference>
<dbReference type="GO" id="GO:0003723">
    <property type="term" value="F:RNA binding"/>
    <property type="evidence" value="ECO:0007669"/>
    <property type="project" value="UniProtKB-UniRule"/>
</dbReference>
<dbReference type="Gene3D" id="3.30.70.330">
    <property type="match status" value="1"/>
</dbReference>
<dbReference type="InterPro" id="IPR000504">
    <property type="entry name" value="RRM_dom"/>
</dbReference>
<evidence type="ECO:0000256" key="1">
    <source>
        <dbReference type="ARBA" id="ARBA00006265"/>
    </source>
</evidence>
<feature type="compositionally biased region" description="Basic and acidic residues" evidence="3">
    <location>
        <begin position="471"/>
        <end position="482"/>
    </location>
</feature>
<proteinExistence type="inferred from homology"/>
<evidence type="ECO:0000313" key="6">
    <source>
        <dbReference type="EMBL" id="CAH7682844.1"/>
    </source>
</evidence>
<keyword evidence="7" id="KW-1185">Reference proteome</keyword>
<feature type="region of interest" description="Disordered" evidence="3">
    <location>
        <begin position="461"/>
        <end position="482"/>
    </location>
</feature>
<dbReference type="EMBL" id="CALTRL010004311">
    <property type="protein sequence ID" value="CAH7682844.1"/>
    <property type="molecule type" value="Genomic_DNA"/>
</dbReference>
<gene>
    <name evidence="5" type="ORF">PPACK8108_LOCUS14056</name>
    <name evidence="6" type="ORF">PPACK8108_LOCUS15981</name>
</gene>
<dbReference type="SMART" id="SM00360">
    <property type="entry name" value="RRM"/>
    <property type="match status" value="1"/>
</dbReference>
<feature type="compositionally biased region" description="Polar residues" evidence="3">
    <location>
        <begin position="63"/>
        <end position="75"/>
    </location>
</feature>
<reference evidence="6" key="1">
    <citation type="submission" date="2022-06" db="EMBL/GenBank/DDBJ databases">
        <authorList>
            <consortium name="SYNGENTA / RWTH Aachen University"/>
        </authorList>
    </citation>
    <scope>NUCLEOTIDE SEQUENCE</scope>
</reference>
<evidence type="ECO:0000256" key="2">
    <source>
        <dbReference type="PROSITE-ProRule" id="PRU00176"/>
    </source>
</evidence>
<feature type="compositionally biased region" description="Basic and acidic residues" evidence="3">
    <location>
        <begin position="76"/>
        <end position="99"/>
    </location>
</feature>
<protein>
    <submittedName>
        <fullName evidence="6">Expressed protein</fullName>
    </submittedName>
</protein>
<evidence type="ECO:0000313" key="5">
    <source>
        <dbReference type="EMBL" id="CAH7681461.1"/>
    </source>
</evidence>
<keyword evidence="2" id="KW-0694">RNA-binding</keyword>
<name>A0AAV0B7A7_PHAPC</name>
<feature type="region of interest" description="Disordered" evidence="3">
    <location>
        <begin position="1"/>
        <end position="168"/>
    </location>
</feature>
<feature type="compositionally biased region" description="Polar residues" evidence="3">
    <location>
        <begin position="36"/>
        <end position="46"/>
    </location>
</feature>
<dbReference type="InterPro" id="IPR035979">
    <property type="entry name" value="RBD_domain_sf"/>
</dbReference>
<evidence type="ECO:0000256" key="3">
    <source>
        <dbReference type="SAM" id="MobiDB-lite"/>
    </source>
</evidence>
<dbReference type="EMBL" id="CALTRL010003579">
    <property type="protein sequence ID" value="CAH7681461.1"/>
    <property type="molecule type" value="Genomic_DNA"/>
</dbReference>
<sequence>MKQEQTTDFDDIYGPVDDAPEENLYADLLPEDGTSNRDPTSPTISVTNQQNSKNQSNNATNKGTPGNSSSSITNPSERKSRFSRSHNDTPADDKPDLKPIKSVPAEHGLPLAPASASLPANPLTTGTKPGSSLPASSTTGPTSPTQPGNQKQPATNLSSSNDLANAGKNRDLERGLCGLYVAELQWYTSDEDLRKLAENLGVRIAHRDVTFSEHKVNGKSKGIAYMEFSSQSDAETLKRWFEVNEIHGKKAHCNLSPPMNGAPFRNADKHGLGNTRTTDERTRGGYNGSGGIGRGRDDVRRGGGAVGVGNGGGGIARGGGPQMGSNAIGSSVMGRGGMGHSGGGNSMGAMGGMNSMGGMGGMSGMNGMNGMNGMMSGMGGVGMGPMGGGMMGMMPGRMGMMGMPGMSGMGGMTAMNGMMPMMMPMGGPGQGPLTPGSMGGGGPNSGHFNPRFMSNVNHGMGSQGGNMGGMDDGREKRRRTDY</sequence>
<evidence type="ECO:0000259" key="4">
    <source>
        <dbReference type="PROSITE" id="PS50102"/>
    </source>
</evidence>
<feature type="compositionally biased region" description="Gly residues" evidence="3">
    <location>
        <begin position="461"/>
        <end position="470"/>
    </location>
</feature>
<feature type="compositionally biased region" description="Low complexity" evidence="3">
    <location>
        <begin position="109"/>
        <end position="148"/>
    </location>
</feature>
<dbReference type="InterPro" id="IPR012677">
    <property type="entry name" value="Nucleotide-bd_a/b_plait_sf"/>
</dbReference>
<comment type="similarity">
    <text evidence="1">Belongs to the RRM CPSF6/7 family.</text>
</comment>
<dbReference type="GO" id="GO:0005634">
    <property type="term" value="C:nucleus"/>
    <property type="evidence" value="ECO:0007669"/>
    <property type="project" value="UniProtKB-SubCell"/>
</dbReference>
<feature type="compositionally biased region" description="Basic and acidic residues" evidence="3">
    <location>
        <begin position="266"/>
        <end position="283"/>
    </location>
</feature>
<feature type="region of interest" description="Disordered" evidence="3">
    <location>
        <begin position="265"/>
        <end position="301"/>
    </location>
</feature>
<feature type="compositionally biased region" description="Low complexity" evidence="3">
    <location>
        <begin position="47"/>
        <end position="62"/>
    </location>
</feature>
<dbReference type="GO" id="GO:0006397">
    <property type="term" value="P:mRNA processing"/>
    <property type="evidence" value="ECO:0007669"/>
    <property type="project" value="UniProtKB-KW"/>
</dbReference>
<comment type="caution">
    <text evidence="6">The sequence shown here is derived from an EMBL/GenBank/DDBJ whole genome shotgun (WGS) entry which is preliminary data.</text>
</comment>
<evidence type="ECO:0000313" key="7">
    <source>
        <dbReference type="Proteomes" id="UP001153365"/>
    </source>
</evidence>
<dbReference type="CDD" id="cd12372">
    <property type="entry name" value="RRM_CFIm68_CFIm59"/>
    <property type="match status" value="1"/>
</dbReference>